<name>D4LEP4_RUMC1</name>
<keyword evidence="10" id="KW-1185">Reference proteome</keyword>
<comment type="similarity">
    <text evidence="2">Belongs to the SurE nucleotidase family.</text>
</comment>
<dbReference type="STRING" id="213810.RUM_20660"/>
<dbReference type="RefSeq" id="WP_015558995.1">
    <property type="nucleotide sequence ID" value="NC_021039.1"/>
</dbReference>
<dbReference type="GeneID" id="83156730"/>
<proteinExistence type="inferred from homology"/>
<keyword evidence="5" id="KW-0479">Metal-binding</keyword>
<dbReference type="GO" id="GO:0046872">
    <property type="term" value="F:metal ion binding"/>
    <property type="evidence" value="ECO:0007669"/>
    <property type="project" value="UniProtKB-KW"/>
</dbReference>
<dbReference type="EC" id="3.1.3.5" evidence="3"/>
<evidence type="ECO:0000256" key="5">
    <source>
        <dbReference type="ARBA" id="ARBA00022723"/>
    </source>
</evidence>
<evidence type="ECO:0000256" key="1">
    <source>
        <dbReference type="ARBA" id="ARBA00000815"/>
    </source>
</evidence>
<keyword evidence="6" id="KW-0547">Nucleotide-binding</keyword>
<evidence type="ECO:0000256" key="2">
    <source>
        <dbReference type="ARBA" id="ARBA00011062"/>
    </source>
</evidence>
<dbReference type="GO" id="GO:0008254">
    <property type="term" value="F:3'-nucleotidase activity"/>
    <property type="evidence" value="ECO:0007669"/>
    <property type="project" value="TreeGrafter"/>
</dbReference>
<keyword evidence="7 9" id="KW-0378">Hydrolase</keyword>
<dbReference type="PANTHER" id="PTHR30457">
    <property type="entry name" value="5'-NUCLEOTIDASE SURE"/>
    <property type="match status" value="1"/>
</dbReference>
<keyword evidence="4" id="KW-0963">Cytoplasm</keyword>
<dbReference type="Pfam" id="PF01975">
    <property type="entry name" value="SurE"/>
    <property type="match status" value="1"/>
</dbReference>
<dbReference type="PATRIC" id="fig|213810.4.peg.1954"/>
<dbReference type="NCBIfam" id="TIGR00087">
    <property type="entry name" value="surE"/>
    <property type="match status" value="1"/>
</dbReference>
<evidence type="ECO:0000256" key="4">
    <source>
        <dbReference type="ARBA" id="ARBA00022490"/>
    </source>
</evidence>
<dbReference type="PANTHER" id="PTHR30457:SF12">
    <property type="entry name" value="5'_3'-NUCLEOTIDASE SURE"/>
    <property type="match status" value="1"/>
</dbReference>
<organism evidence="9 10">
    <name type="scientific">Ruminococcus champanellensis (strain DSM 18848 / JCM 17042 / KCTC 15320 / 18P13)</name>
    <dbReference type="NCBI Taxonomy" id="213810"/>
    <lineage>
        <taxon>Bacteria</taxon>
        <taxon>Bacillati</taxon>
        <taxon>Bacillota</taxon>
        <taxon>Clostridia</taxon>
        <taxon>Eubacteriales</taxon>
        <taxon>Oscillospiraceae</taxon>
        <taxon>Ruminococcus</taxon>
    </lineage>
</organism>
<dbReference type="OrthoDB" id="9780815at2"/>
<dbReference type="KEGG" id="rch:RUM_20660"/>
<feature type="domain" description="Survival protein SurE-like phosphatase/nucleotidase" evidence="8">
    <location>
        <begin position="6"/>
        <end position="177"/>
    </location>
</feature>
<reference evidence="9" key="1">
    <citation type="submission" date="2010-03" db="EMBL/GenBank/DDBJ databases">
        <title>The genome sequence of Ruminococcus sp. 18P13.</title>
        <authorList>
            <consortium name="metaHIT consortium -- http://www.metahit.eu/"/>
            <person name="Pajon A."/>
            <person name="Turner K."/>
            <person name="Parkhill J."/>
            <person name="Bernalier A."/>
        </authorList>
    </citation>
    <scope>NUCLEOTIDE SEQUENCE [LARGE SCALE GENOMIC DNA]</scope>
    <source>
        <strain evidence="9">Type strain: 18P13</strain>
    </source>
</reference>
<dbReference type="Proteomes" id="UP000007054">
    <property type="component" value="Chromosome"/>
</dbReference>
<dbReference type="GO" id="GO:0004309">
    <property type="term" value="F:exopolyphosphatase activity"/>
    <property type="evidence" value="ECO:0007669"/>
    <property type="project" value="TreeGrafter"/>
</dbReference>
<protein>
    <recommendedName>
        <fullName evidence="3">5'-nucleotidase</fullName>
        <ecNumber evidence="3">3.1.3.5</ecNumber>
    </recommendedName>
</protein>
<evidence type="ECO:0000256" key="3">
    <source>
        <dbReference type="ARBA" id="ARBA00012643"/>
    </source>
</evidence>
<dbReference type="HOGENOM" id="CLU_045192_1_3_9"/>
<dbReference type="GO" id="GO:0000166">
    <property type="term" value="F:nucleotide binding"/>
    <property type="evidence" value="ECO:0007669"/>
    <property type="project" value="UniProtKB-KW"/>
</dbReference>
<evidence type="ECO:0000256" key="7">
    <source>
        <dbReference type="ARBA" id="ARBA00022801"/>
    </source>
</evidence>
<dbReference type="BioCyc" id="RCHA213810:RUM_RS10025-MONOMER"/>
<evidence type="ECO:0000256" key="6">
    <source>
        <dbReference type="ARBA" id="ARBA00022741"/>
    </source>
</evidence>
<evidence type="ECO:0000313" key="9">
    <source>
        <dbReference type="EMBL" id="CBL18089.1"/>
    </source>
</evidence>
<dbReference type="GO" id="GO:0008253">
    <property type="term" value="F:5'-nucleotidase activity"/>
    <property type="evidence" value="ECO:0007669"/>
    <property type="project" value="UniProtKB-EC"/>
</dbReference>
<dbReference type="EMBL" id="FP929052">
    <property type="protein sequence ID" value="CBL18089.1"/>
    <property type="molecule type" value="Genomic_DNA"/>
</dbReference>
<sequence length="237" mass="26039">MKTRSILVVNDDGIQAEGILRLAQAARPYGEVWVVAPDSQRSGMSHSIHYLNSVEVWRQDAFPADVRAFACSGTPVDCVRVGIKLMGRKPDVVLSGINNGYNIASDIQYSATVGAALEAAFWGIHAIALSQDSPQCPVTDKYLPQLLEEYIDKKLTDSQIWNINFPGCPLEACRGVMHGCTVSKDSFYADDYSAEELDPDHMRFRVIPGRNWQGSEGTDLFAICHQYVSVGIVNNVG</sequence>
<comment type="catalytic activity">
    <reaction evidence="1">
        <text>a ribonucleoside 5'-phosphate + H2O = a ribonucleoside + phosphate</text>
        <dbReference type="Rhea" id="RHEA:12484"/>
        <dbReference type="ChEBI" id="CHEBI:15377"/>
        <dbReference type="ChEBI" id="CHEBI:18254"/>
        <dbReference type="ChEBI" id="CHEBI:43474"/>
        <dbReference type="ChEBI" id="CHEBI:58043"/>
        <dbReference type="EC" id="3.1.3.5"/>
    </reaction>
</comment>
<accession>D4LEP4</accession>
<dbReference type="Gene3D" id="3.40.1210.10">
    <property type="entry name" value="Survival protein SurE-like phosphatase/nucleotidase"/>
    <property type="match status" value="1"/>
</dbReference>
<dbReference type="AlphaFoldDB" id="D4LEP4"/>
<evidence type="ECO:0000313" key="10">
    <source>
        <dbReference type="Proteomes" id="UP000007054"/>
    </source>
</evidence>
<gene>
    <name evidence="9" type="ordered locus">RUM_20660</name>
</gene>
<dbReference type="InterPro" id="IPR002828">
    <property type="entry name" value="SurE-like_Pase/nucleotidase"/>
</dbReference>
<dbReference type="InterPro" id="IPR030048">
    <property type="entry name" value="SurE"/>
</dbReference>
<dbReference type="InterPro" id="IPR036523">
    <property type="entry name" value="SurE-like_sf"/>
</dbReference>
<reference evidence="9" key="2">
    <citation type="submission" date="2010-03" db="EMBL/GenBank/DDBJ databases">
        <authorList>
            <person name="Pajon A."/>
        </authorList>
    </citation>
    <scope>NUCLEOTIDE SEQUENCE</scope>
    <source>
        <strain evidence="9">Type strain: 18P13</strain>
    </source>
</reference>
<dbReference type="SUPFAM" id="SSF64167">
    <property type="entry name" value="SurE-like"/>
    <property type="match status" value="1"/>
</dbReference>
<evidence type="ECO:0000259" key="8">
    <source>
        <dbReference type="Pfam" id="PF01975"/>
    </source>
</evidence>